<evidence type="ECO:0000313" key="1">
    <source>
        <dbReference type="EMBL" id="CRH00944.1"/>
    </source>
</evidence>
<proteinExistence type="predicted"/>
<dbReference type="Proteomes" id="UP000220158">
    <property type="component" value="Chromosome 11"/>
</dbReference>
<gene>
    <name evidence="1" type="ORF">PRELSG_1129200</name>
</gene>
<dbReference type="RefSeq" id="XP_028533945.1">
    <property type="nucleotide sequence ID" value="XM_028677570.1"/>
</dbReference>
<keyword evidence="2" id="KW-1185">Reference proteome</keyword>
<evidence type="ECO:0000313" key="2">
    <source>
        <dbReference type="Proteomes" id="UP000220158"/>
    </source>
</evidence>
<dbReference type="OMA" id="YECQEWT"/>
<protein>
    <submittedName>
        <fullName evidence="1">Uncharacterized protein</fullName>
    </submittedName>
</protein>
<name>A0A1J1H7K9_PLARL</name>
<sequence length="939" mass="111885">MVEINEIESIEESEYFKFQHGSFFCMLDEERKKKKIGNLENKISNNNFIISNVKQKGFYIYNKNLNIFSLSDFLYKIDNDNNNINIKSLPFEENPLLIENNKNDDLSFIYTDKSNIYIFDYNNDEIMLYCNIYLKIKQLKYIDNFEFLILSEDEKIFLLKDKIIYESSDFINSINNIDEKNGIFLFSYSNEETFILKDENKTCSYDLSIISKEIDMKYECCNIICAKILESDKKKKKLFIVVLYNESNDLTSITYDINIEEDEMKRVNYSINDFFFENFDRKNFIKTTYITEWKILVSLSSESCEVITYTHNENFGEHNNLNDLKILCIKEGYKINTRESDTFFFSLFIYSKYVDKIYRKSKLGNVPFLKNPIVFFLLQENLKIVVEYLDQFKLEDNSDYSFNDMKNVNENEIKEISLLPSLNSDIIETYELTNKNTSCIFTLKELKGKEENAQVENETLKLKSENVSEIYQSDSKSNEKNIFFDNDDNIKNSNGNVNISEEESTINKTFEENNIKKNEINEESSDDYENLKDFLYEDDNVIVNKLSFKYNKLIKNGMFLCEDFLHNENVSSIQKLKISKFIKRKESYYGKENTKVNFLDNYGKKKKLEFQKMFNSPNIEIGKHEKLSDEYCERIIKKIEKKQKFIFDIKKIFLNDEIGKNKKNNSSENEGIYKEKKQNKNEEKCDNEIQIYISKEEMKNFYYDLDSYFLKRKLLEVNKEVLDNLKNINANKCIFLIIFYNIFLKKGFKYCEFFLYFILKNYNSECFSNSLPLLEHYFSYILKRYLEINKENNSIDNESGSLFDLKKNLLDENTTNIIKKGYIHKDINNSNKESEVTSYEDDSNNKMYNEDNIKQDNKYVSKIISLFYEENDKEEELSLFKIMHSSIYFLNNCLYNFFSQKLLAIIMEKDINKIDNDINSNKIHLLNIMLNKNDIKKIG</sequence>
<accession>A0A1J1H7K9</accession>
<dbReference type="VEuPathDB" id="PlasmoDB:PRELSG_1129200"/>
<dbReference type="KEGG" id="prel:PRELSG_1129200"/>
<organism evidence="1 2">
    <name type="scientific">Plasmodium relictum</name>
    <dbReference type="NCBI Taxonomy" id="85471"/>
    <lineage>
        <taxon>Eukaryota</taxon>
        <taxon>Sar</taxon>
        <taxon>Alveolata</taxon>
        <taxon>Apicomplexa</taxon>
        <taxon>Aconoidasida</taxon>
        <taxon>Haemosporida</taxon>
        <taxon>Plasmodiidae</taxon>
        <taxon>Plasmodium</taxon>
        <taxon>Plasmodium (Haemamoeba)</taxon>
    </lineage>
</organism>
<dbReference type="AlphaFoldDB" id="A0A1J1H7K9"/>
<dbReference type="EMBL" id="LN835306">
    <property type="protein sequence ID" value="CRH00944.1"/>
    <property type="molecule type" value="Genomic_DNA"/>
</dbReference>
<reference evidence="1 2" key="1">
    <citation type="submission" date="2015-04" db="EMBL/GenBank/DDBJ databases">
        <authorList>
            <consortium name="Pathogen Informatics"/>
        </authorList>
    </citation>
    <scope>NUCLEOTIDE SEQUENCE [LARGE SCALE GENOMIC DNA]</scope>
    <source>
        <strain evidence="1 2">SGS1</strain>
    </source>
</reference>
<dbReference type="OrthoDB" id="371488at2759"/>
<dbReference type="GeneID" id="39737071"/>